<evidence type="ECO:0000313" key="2">
    <source>
        <dbReference type="EMBL" id="BAL81170.1"/>
    </source>
</evidence>
<dbReference type="GO" id="GO:0060090">
    <property type="term" value="F:molecular adaptor activity"/>
    <property type="evidence" value="ECO:0007669"/>
    <property type="project" value="InterPro"/>
</dbReference>
<protein>
    <recommendedName>
        <fullName evidence="1">Roadblock/LAMTOR2 domain-containing protein</fullName>
    </recommendedName>
</protein>
<dbReference type="PANTHER" id="PTHR13323">
    <property type="entry name" value="LATE ENDOSOMAL/LYSOSOMAL MP1 INTERACTING PROTEIN"/>
    <property type="match status" value="1"/>
</dbReference>
<accession>A0A7U6JG91</accession>
<dbReference type="AlphaFoldDB" id="A0A7U6JG91"/>
<dbReference type="EMBL" id="AP012051">
    <property type="protein sequence ID" value="BAL81170.1"/>
    <property type="molecule type" value="Genomic_DNA"/>
</dbReference>
<dbReference type="Pfam" id="PF03259">
    <property type="entry name" value="Robl_LC7"/>
    <property type="match status" value="1"/>
</dbReference>
<evidence type="ECO:0000313" key="3">
    <source>
        <dbReference type="Proteomes" id="UP000004793"/>
    </source>
</evidence>
<proteinExistence type="predicted"/>
<organism evidence="2 3">
    <name type="scientific">Caldisericum exile (strain DSM 21853 / NBRC 104410 / AZM16c01)</name>
    <dbReference type="NCBI Taxonomy" id="511051"/>
    <lineage>
        <taxon>Bacteria</taxon>
        <taxon>Pseudomonadati</taxon>
        <taxon>Caldisericota/Cryosericota group</taxon>
        <taxon>Caldisericota</taxon>
        <taxon>Caldisericia</taxon>
        <taxon>Caldisericales</taxon>
        <taxon>Caldisericaceae</taxon>
        <taxon>Caldisericum</taxon>
    </lineage>
</organism>
<dbReference type="GO" id="GO:0005085">
    <property type="term" value="F:guanyl-nucleotide exchange factor activity"/>
    <property type="evidence" value="ECO:0007669"/>
    <property type="project" value="InterPro"/>
</dbReference>
<name>A0A7U6JG91_CALEA</name>
<dbReference type="OrthoDB" id="9811078at2"/>
<reference evidence="2 3" key="1">
    <citation type="submission" date="2011-01" db="EMBL/GenBank/DDBJ databases">
        <title>Whole genome sequence of Caldisericum exile AZM16c01.</title>
        <authorList>
            <person name="Narita-Yamada S."/>
            <person name="Kawakoshi A."/>
            <person name="Nakamura S."/>
            <person name="Sasagawa M."/>
            <person name="Fukada J."/>
            <person name="Sekine M."/>
            <person name="Kato Y."/>
            <person name="Fukai R."/>
            <person name="Sasaki K."/>
            <person name="Hanamaki A."/>
            <person name="Narita H."/>
            <person name="Konno Y."/>
            <person name="Mori K."/>
            <person name="Yamazaki S."/>
            <person name="Suzuki K."/>
            <person name="Fujita N."/>
        </authorList>
    </citation>
    <scope>NUCLEOTIDE SEQUENCE [LARGE SCALE GENOMIC DNA]</scope>
    <source>
        <strain evidence="3">DSM 21853 / NBRC 104410 / AZM16c01</strain>
    </source>
</reference>
<dbReference type="KEGG" id="cex:CSE_10440"/>
<dbReference type="InterPro" id="IPR037587">
    <property type="entry name" value="LAMTOR2-like"/>
</dbReference>
<feature type="domain" description="Roadblock/LAMTOR2" evidence="1">
    <location>
        <begin position="1"/>
        <end position="89"/>
    </location>
</feature>
<sequence length="116" mass="12523">MDTILNELSKVEGVRGVAIVSTDGLIVEANLPQDLDPDAVAGMCATSFRNSVTTAKVLGSGKVKHVLIETEMDFIIFSSIGNGFLAVVSSRKVNLGFLRIKIDKAVKEIKEKMLEE</sequence>
<dbReference type="RefSeq" id="WP_014453567.1">
    <property type="nucleotide sequence ID" value="NC_017096.1"/>
</dbReference>
<dbReference type="Proteomes" id="UP000004793">
    <property type="component" value="Chromosome"/>
</dbReference>
<evidence type="ECO:0000259" key="1">
    <source>
        <dbReference type="SMART" id="SM00960"/>
    </source>
</evidence>
<dbReference type="InterPro" id="IPR004942">
    <property type="entry name" value="Roadblock/LAMTOR2_dom"/>
</dbReference>
<dbReference type="Gene3D" id="3.30.450.30">
    <property type="entry name" value="Dynein light chain 2a, cytoplasmic"/>
    <property type="match status" value="1"/>
</dbReference>
<dbReference type="SUPFAM" id="SSF103196">
    <property type="entry name" value="Roadblock/LC7 domain"/>
    <property type="match status" value="1"/>
</dbReference>
<dbReference type="GO" id="GO:0032008">
    <property type="term" value="P:positive regulation of TOR signaling"/>
    <property type="evidence" value="ECO:0007669"/>
    <property type="project" value="InterPro"/>
</dbReference>
<keyword evidence="3" id="KW-1185">Reference proteome</keyword>
<dbReference type="SMART" id="SM00960">
    <property type="entry name" value="Robl_LC7"/>
    <property type="match status" value="1"/>
</dbReference>
<gene>
    <name evidence="2" type="ordered locus">CSE_10440</name>
</gene>